<proteinExistence type="inferred from homology"/>
<keyword evidence="11" id="KW-1185">Reference proteome</keyword>
<keyword evidence="7 10" id="KW-0808">Transferase</keyword>
<sequence length="219" mass="23551">MSGITPSQKTLITYSAEIGALKFGTFTLKSGRQSPYFFNNSLLSSGPALSALATALTDTIIHAGWEFDVLFGPAYKGISLAAVTVVELYRRGVDVGMAHDRKEAKDHGEGGILVGTSMQGKRVVLVDDVMTSGKAIRGALDRVREAGGTVVGVVQVLDRQEIGQESQNSTVQELETVLGAGTVKAILSMNDLMGWLEQEGKTEHLDAMKEYRKQYGIKL</sequence>
<evidence type="ECO:0000256" key="8">
    <source>
        <dbReference type="ARBA" id="ARBA00022975"/>
    </source>
</evidence>
<dbReference type="GO" id="GO:0044205">
    <property type="term" value="P:'de novo' UMP biosynthetic process"/>
    <property type="evidence" value="ECO:0007669"/>
    <property type="project" value="UniProtKB-UniPathway"/>
</dbReference>
<dbReference type="STRING" id="1314674.A0A0D7BW52"/>
<dbReference type="AlphaFoldDB" id="A0A0D7BW52"/>
<evidence type="ECO:0000313" key="10">
    <source>
        <dbReference type="EMBL" id="KIY73856.1"/>
    </source>
</evidence>
<dbReference type="EMBL" id="KN880433">
    <property type="protein sequence ID" value="KIY73856.1"/>
    <property type="molecule type" value="Genomic_DNA"/>
</dbReference>
<dbReference type="SUPFAM" id="SSF53271">
    <property type="entry name" value="PRTase-like"/>
    <property type="match status" value="1"/>
</dbReference>
<dbReference type="PANTHER" id="PTHR46683">
    <property type="entry name" value="OROTATE PHOSPHORIBOSYLTRANSFERASE 1-RELATED"/>
    <property type="match status" value="1"/>
</dbReference>
<dbReference type="UniPathway" id="UPA00070">
    <property type="reaction ID" value="UER00119"/>
</dbReference>
<comment type="similarity">
    <text evidence="3">Belongs to the purine/pyrimidine phosphoribosyltransferase family. PyrE subfamily.</text>
</comment>
<dbReference type="CDD" id="cd06223">
    <property type="entry name" value="PRTases_typeI"/>
    <property type="match status" value="1"/>
</dbReference>
<evidence type="ECO:0000256" key="3">
    <source>
        <dbReference type="ARBA" id="ARBA00006340"/>
    </source>
</evidence>
<dbReference type="Gene3D" id="3.40.50.2020">
    <property type="match status" value="1"/>
</dbReference>
<dbReference type="Proteomes" id="UP000054007">
    <property type="component" value="Unassembled WGS sequence"/>
</dbReference>
<evidence type="ECO:0000259" key="9">
    <source>
        <dbReference type="Pfam" id="PF00156"/>
    </source>
</evidence>
<dbReference type="GO" id="GO:0046132">
    <property type="term" value="P:pyrimidine ribonucleoside biosynthetic process"/>
    <property type="evidence" value="ECO:0007669"/>
    <property type="project" value="TreeGrafter"/>
</dbReference>
<organism evidence="10 11">
    <name type="scientific">Cylindrobasidium torrendii FP15055 ss-10</name>
    <dbReference type="NCBI Taxonomy" id="1314674"/>
    <lineage>
        <taxon>Eukaryota</taxon>
        <taxon>Fungi</taxon>
        <taxon>Dikarya</taxon>
        <taxon>Basidiomycota</taxon>
        <taxon>Agaricomycotina</taxon>
        <taxon>Agaricomycetes</taxon>
        <taxon>Agaricomycetidae</taxon>
        <taxon>Agaricales</taxon>
        <taxon>Marasmiineae</taxon>
        <taxon>Physalacriaceae</taxon>
        <taxon>Cylindrobasidium</taxon>
    </lineage>
</organism>
<reference evidence="10 11" key="1">
    <citation type="journal article" date="2015" name="Fungal Genet. Biol.">
        <title>Evolution of novel wood decay mechanisms in Agaricales revealed by the genome sequences of Fistulina hepatica and Cylindrobasidium torrendii.</title>
        <authorList>
            <person name="Floudas D."/>
            <person name="Held B.W."/>
            <person name="Riley R."/>
            <person name="Nagy L.G."/>
            <person name="Koehler G."/>
            <person name="Ransdell A.S."/>
            <person name="Younus H."/>
            <person name="Chow J."/>
            <person name="Chiniquy J."/>
            <person name="Lipzen A."/>
            <person name="Tritt A."/>
            <person name="Sun H."/>
            <person name="Haridas S."/>
            <person name="LaButti K."/>
            <person name="Ohm R.A."/>
            <person name="Kues U."/>
            <person name="Blanchette R.A."/>
            <person name="Grigoriev I.V."/>
            <person name="Minto R.E."/>
            <person name="Hibbett D.S."/>
        </authorList>
    </citation>
    <scope>NUCLEOTIDE SEQUENCE [LARGE SCALE GENOMIC DNA]</scope>
    <source>
        <strain evidence="10 11">FP15055 ss-10</strain>
    </source>
</reference>
<evidence type="ECO:0000313" key="11">
    <source>
        <dbReference type="Proteomes" id="UP000054007"/>
    </source>
</evidence>
<dbReference type="EC" id="2.4.2.10" evidence="5"/>
<evidence type="ECO:0000256" key="5">
    <source>
        <dbReference type="ARBA" id="ARBA00011971"/>
    </source>
</evidence>
<protein>
    <recommendedName>
        <fullName evidence="5">orotate phosphoribosyltransferase</fullName>
        <ecNumber evidence="5">2.4.2.10</ecNumber>
    </recommendedName>
</protein>
<keyword evidence="6" id="KW-0328">Glycosyltransferase</keyword>
<gene>
    <name evidence="10" type="ORF">CYLTODRAFT_416511</name>
</gene>
<dbReference type="NCBIfam" id="TIGR00336">
    <property type="entry name" value="pyrE"/>
    <property type="match status" value="1"/>
</dbReference>
<comment type="pathway">
    <text evidence="2">Pyrimidine metabolism; UMP biosynthesis via de novo pathway; UMP from orotate: step 1/2.</text>
</comment>
<dbReference type="HAMAP" id="MF_01208">
    <property type="entry name" value="PyrE"/>
    <property type="match status" value="1"/>
</dbReference>
<dbReference type="GO" id="GO:0006207">
    <property type="term" value="P:'de novo' pyrimidine nucleobase biosynthetic process"/>
    <property type="evidence" value="ECO:0007669"/>
    <property type="project" value="TreeGrafter"/>
</dbReference>
<name>A0A0D7BW52_9AGAR</name>
<dbReference type="InterPro" id="IPR029057">
    <property type="entry name" value="PRTase-like"/>
</dbReference>
<dbReference type="Pfam" id="PF00156">
    <property type="entry name" value="Pribosyltran"/>
    <property type="match status" value="1"/>
</dbReference>
<comment type="subunit">
    <text evidence="4">Homodimer.</text>
</comment>
<comment type="function">
    <text evidence="1">Catalyzes the transfer of a ribosyl phosphate group from 5-phosphoribose 1-diphosphate to orotate, leading to the formation of orotidine monophosphate (OMP).</text>
</comment>
<dbReference type="InterPro" id="IPR004467">
    <property type="entry name" value="Or_phspho_trans_dom"/>
</dbReference>
<evidence type="ECO:0000256" key="7">
    <source>
        <dbReference type="ARBA" id="ARBA00022679"/>
    </source>
</evidence>
<dbReference type="GO" id="GO:0005737">
    <property type="term" value="C:cytoplasm"/>
    <property type="evidence" value="ECO:0007669"/>
    <property type="project" value="TreeGrafter"/>
</dbReference>
<keyword evidence="8" id="KW-0665">Pyrimidine biosynthesis</keyword>
<feature type="domain" description="Phosphoribosyltransferase" evidence="9">
    <location>
        <begin position="47"/>
        <end position="167"/>
    </location>
</feature>
<evidence type="ECO:0000256" key="4">
    <source>
        <dbReference type="ARBA" id="ARBA00011738"/>
    </source>
</evidence>
<accession>A0A0D7BW52</accession>
<evidence type="ECO:0000256" key="2">
    <source>
        <dbReference type="ARBA" id="ARBA00004889"/>
    </source>
</evidence>
<dbReference type="InterPro" id="IPR023031">
    <property type="entry name" value="OPRT"/>
</dbReference>
<dbReference type="OrthoDB" id="5553476at2759"/>
<evidence type="ECO:0000256" key="1">
    <source>
        <dbReference type="ARBA" id="ARBA00003769"/>
    </source>
</evidence>
<dbReference type="GO" id="GO:0004588">
    <property type="term" value="F:orotate phosphoribosyltransferase activity"/>
    <property type="evidence" value="ECO:0007669"/>
    <property type="project" value="UniProtKB-EC"/>
</dbReference>
<dbReference type="InterPro" id="IPR000836">
    <property type="entry name" value="PRTase_dom"/>
</dbReference>
<evidence type="ECO:0000256" key="6">
    <source>
        <dbReference type="ARBA" id="ARBA00022676"/>
    </source>
</evidence>
<dbReference type="PANTHER" id="PTHR46683:SF1">
    <property type="entry name" value="OROTATE PHOSPHORIBOSYLTRANSFERASE 1-RELATED"/>
    <property type="match status" value="1"/>
</dbReference>